<protein>
    <recommendedName>
        <fullName evidence="11">Complexin</fullName>
    </recommendedName>
</protein>
<dbReference type="EMBL" id="AMQM01000645">
    <property type="status" value="NOT_ANNOTATED_CDS"/>
    <property type="molecule type" value="Genomic_DNA"/>
</dbReference>
<evidence type="ECO:0000256" key="5">
    <source>
        <dbReference type="ARBA" id="ARBA00023054"/>
    </source>
</evidence>
<reference evidence="8 10" key="2">
    <citation type="journal article" date="2013" name="Nature">
        <title>Insights into bilaterian evolution from three spiralian genomes.</title>
        <authorList>
            <person name="Simakov O."/>
            <person name="Marletaz F."/>
            <person name="Cho S.J."/>
            <person name="Edsinger-Gonzales E."/>
            <person name="Havlak P."/>
            <person name="Hellsten U."/>
            <person name="Kuo D.H."/>
            <person name="Larsson T."/>
            <person name="Lv J."/>
            <person name="Arendt D."/>
            <person name="Savage R."/>
            <person name="Osoegawa K."/>
            <person name="de Jong P."/>
            <person name="Grimwood J."/>
            <person name="Chapman J.A."/>
            <person name="Shapiro H."/>
            <person name="Aerts A."/>
            <person name="Otillar R.P."/>
            <person name="Terry A.Y."/>
            <person name="Boore J.L."/>
            <person name="Grigoriev I.V."/>
            <person name="Lindberg D.R."/>
            <person name="Seaver E.C."/>
            <person name="Weisblat D.A."/>
            <person name="Putnam N.H."/>
            <person name="Rokhsar D.S."/>
        </authorList>
    </citation>
    <scope>NUCLEOTIDE SEQUENCE</scope>
</reference>
<feature type="compositionally biased region" description="Gly residues" evidence="7">
    <location>
        <begin position="1"/>
        <end position="10"/>
    </location>
</feature>
<dbReference type="OMA" id="IMKQMVG"/>
<comment type="function">
    <text evidence="6">Positively regulates a late step in synaptic vesicle exocytosis.</text>
</comment>
<evidence type="ECO:0000313" key="9">
    <source>
        <dbReference type="EnsemblMetazoa" id="HelroP155720"/>
    </source>
</evidence>
<dbReference type="PANTHER" id="PTHR16705:SF4">
    <property type="entry name" value="COMPLEXIN"/>
    <property type="match status" value="1"/>
</dbReference>
<dbReference type="OrthoDB" id="6229630at2759"/>
<evidence type="ECO:0000256" key="6">
    <source>
        <dbReference type="ARBA" id="ARBA00037297"/>
    </source>
</evidence>
<dbReference type="PANTHER" id="PTHR16705">
    <property type="entry name" value="COMPLEXIN"/>
    <property type="match status" value="1"/>
</dbReference>
<proteinExistence type="inferred from homology"/>
<evidence type="ECO:0000313" key="8">
    <source>
        <dbReference type="EMBL" id="ESO06547.1"/>
    </source>
</evidence>
<reference evidence="9" key="3">
    <citation type="submission" date="2015-06" db="UniProtKB">
        <authorList>
            <consortium name="EnsemblMetazoa"/>
        </authorList>
    </citation>
    <scope>IDENTIFICATION</scope>
</reference>
<dbReference type="CDD" id="cd22808">
    <property type="entry name" value="Complexin_NTD_CPLX_I_II"/>
    <property type="match status" value="1"/>
</dbReference>
<evidence type="ECO:0000256" key="2">
    <source>
        <dbReference type="ARBA" id="ARBA00022448"/>
    </source>
</evidence>
<keyword evidence="4" id="KW-0532">Neurotransmitter transport</keyword>
<dbReference type="KEGG" id="hro:HELRODRAFT_155720"/>
<keyword evidence="3" id="KW-0268">Exocytosis</keyword>
<dbReference type="GO" id="GO:0000149">
    <property type="term" value="F:SNARE binding"/>
    <property type="evidence" value="ECO:0000318"/>
    <property type="project" value="GO_Central"/>
</dbReference>
<dbReference type="EnsemblMetazoa" id="HelroT155720">
    <property type="protein sequence ID" value="HelroP155720"/>
    <property type="gene ID" value="HelroG155720"/>
</dbReference>
<evidence type="ECO:0000256" key="3">
    <source>
        <dbReference type="ARBA" id="ARBA00022483"/>
    </source>
</evidence>
<dbReference type="RefSeq" id="XP_009015915.1">
    <property type="nucleotide sequence ID" value="XM_009017667.1"/>
</dbReference>
<dbReference type="STRING" id="6412.T1ELL4"/>
<keyword evidence="2" id="KW-0813">Transport</keyword>
<name>T1ELL4_HELRO</name>
<keyword evidence="5" id="KW-0175">Coiled coil</keyword>
<evidence type="ECO:0000256" key="4">
    <source>
        <dbReference type="ARBA" id="ARBA00022775"/>
    </source>
</evidence>
<dbReference type="FunCoup" id="T1ELL4">
    <property type="interactions" value="152"/>
</dbReference>
<dbReference type="GO" id="GO:0050804">
    <property type="term" value="P:modulation of chemical synaptic transmission"/>
    <property type="evidence" value="ECO:0000318"/>
    <property type="project" value="GO_Central"/>
</dbReference>
<dbReference type="eggNOG" id="ENOG502S3I2">
    <property type="taxonomic scope" value="Eukaryota"/>
</dbReference>
<evidence type="ECO:0000313" key="10">
    <source>
        <dbReference type="Proteomes" id="UP000015101"/>
    </source>
</evidence>
<feature type="region of interest" description="Disordered" evidence="7">
    <location>
        <begin position="1"/>
        <end position="120"/>
    </location>
</feature>
<dbReference type="GO" id="GO:0043195">
    <property type="term" value="C:terminal bouton"/>
    <property type="evidence" value="ECO:0000318"/>
    <property type="project" value="GO_Central"/>
</dbReference>
<gene>
    <name evidence="9" type="primary">20197464</name>
    <name evidence="8" type="ORF">HELRODRAFT_155720</name>
</gene>
<dbReference type="SUPFAM" id="SSF58038">
    <property type="entry name" value="SNARE fusion complex"/>
    <property type="match status" value="1"/>
</dbReference>
<dbReference type="EMBL" id="AMQM01000644">
    <property type="status" value="NOT_ANNOTATED_CDS"/>
    <property type="molecule type" value="Genomic_DNA"/>
</dbReference>
<reference evidence="10" key="1">
    <citation type="submission" date="2012-12" db="EMBL/GenBank/DDBJ databases">
        <authorList>
            <person name="Hellsten U."/>
            <person name="Grimwood J."/>
            <person name="Chapman J.A."/>
            <person name="Shapiro H."/>
            <person name="Aerts A."/>
            <person name="Otillar R.P."/>
            <person name="Terry A.Y."/>
            <person name="Boore J.L."/>
            <person name="Simakov O."/>
            <person name="Marletaz F."/>
            <person name="Cho S.-J."/>
            <person name="Edsinger-Gonzales E."/>
            <person name="Havlak P."/>
            <person name="Kuo D.-H."/>
            <person name="Larsson T."/>
            <person name="Lv J."/>
            <person name="Arendt D."/>
            <person name="Savage R."/>
            <person name="Osoegawa K."/>
            <person name="de Jong P."/>
            <person name="Lindberg D.R."/>
            <person name="Seaver E.C."/>
            <person name="Weisblat D.A."/>
            <person name="Putnam N.H."/>
            <person name="Grigoriev I.V."/>
            <person name="Rokhsar D.S."/>
        </authorList>
    </citation>
    <scope>NUCLEOTIDE SEQUENCE</scope>
</reference>
<keyword evidence="10" id="KW-1185">Reference proteome</keyword>
<dbReference type="HOGENOM" id="CLU_132159_0_0_1"/>
<dbReference type="AlphaFoldDB" id="T1ELL4"/>
<dbReference type="GO" id="GO:0019905">
    <property type="term" value="F:syntaxin binding"/>
    <property type="evidence" value="ECO:0007669"/>
    <property type="project" value="InterPro"/>
</dbReference>
<dbReference type="GeneID" id="20197464"/>
<sequence>MVSLLGGGLFGNPLSGVTNALGDKDEKDDKNAEEEDPEIAEAKREAEEKRNEKYRKMEEEREAMRQTIRDKYHIQKKEIPKEDPGLEGRLGRKKKTPEELAMESDPNYDPSGNNSVFPKNLDELTSRVKELPNSVITSVSGVADKCSLQ</sequence>
<dbReference type="CTD" id="20197464"/>
<feature type="compositionally biased region" description="Basic and acidic residues" evidence="7">
    <location>
        <begin position="40"/>
        <end position="90"/>
    </location>
</feature>
<dbReference type="Pfam" id="PF05835">
    <property type="entry name" value="Synaphin"/>
    <property type="match status" value="1"/>
</dbReference>
<evidence type="ECO:0000256" key="7">
    <source>
        <dbReference type="SAM" id="MobiDB-lite"/>
    </source>
</evidence>
<dbReference type="GO" id="GO:0016079">
    <property type="term" value="P:synaptic vesicle exocytosis"/>
    <property type="evidence" value="ECO:0000318"/>
    <property type="project" value="GO_Central"/>
</dbReference>
<comment type="similarity">
    <text evidence="1">Belongs to the complexin/synaphin family.</text>
</comment>
<dbReference type="EMBL" id="KB096324">
    <property type="protein sequence ID" value="ESO06547.1"/>
    <property type="molecule type" value="Genomic_DNA"/>
</dbReference>
<dbReference type="GO" id="GO:0031630">
    <property type="term" value="P:regulation of synaptic vesicle fusion to presynaptic active zone membrane"/>
    <property type="evidence" value="ECO:0000318"/>
    <property type="project" value="GO_Central"/>
</dbReference>
<organism evidence="9 10">
    <name type="scientific">Helobdella robusta</name>
    <name type="common">Californian leech</name>
    <dbReference type="NCBI Taxonomy" id="6412"/>
    <lineage>
        <taxon>Eukaryota</taxon>
        <taxon>Metazoa</taxon>
        <taxon>Spiralia</taxon>
        <taxon>Lophotrochozoa</taxon>
        <taxon>Annelida</taxon>
        <taxon>Clitellata</taxon>
        <taxon>Hirudinea</taxon>
        <taxon>Rhynchobdellida</taxon>
        <taxon>Glossiphoniidae</taxon>
        <taxon>Helobdella</taxon>
    </lineage>
</organism>
<dbReference type="FunFam" id="1.20.5.580:FF:000002">
    <property type="entry name" value="Complexin, isoform AB"/>
    <property type="match status" value="1"/>
</dbReference>
<evidence type="ECO:0008006" key="11">
    <source>
        <dbReference type="Google" id="ProtNLM"/>
    </source>
</evidence>
<dbReference type="Proteomes" id="UP000015101">
    <property type="component" value="Unassembled WGS sequence"/>
</dbReference>
<evidence type="ECO:0000256" key="1">
    <source>
        <dbReference type="ARBA" id="ARBA00005396"/>
    </source>
</evidence>
<dbReference type="InParanoid" id="T1ELL4"/>
<dbReference type="GO" id="GO:0031201">
    <property type="term" value="C:SNARE complex"/>
    <property type="evidence" value="ECO:0000318"/>
    <property type="project" value="GO_Central"/>
</dbReference>
<dbReference type="Gene3D" id="1.20.5.580">
    <property type="entry name" value="Single Helix bin"/>
    <property type="match status" value="1"/>
</dbReference>
<accession>T1ELL4</accession>
<dbReference type="InterPro" id="IPR008849">
    <property type="entry name" value="Synaphin"/>
</dbReference>